<dbReference type="AlphaFoldDB" id="A0A3E0WKW0"/>
<feature type="transmembrane region" description="Helical" evidence="2">
    <location>
        <begin position="110"/>
        <end position="136"/>
    </location>
</feature>
<comment type="caution">
    <text evidence="3">The sequence shown here is derived from an EMBL/GenBank/DDBJ whole genome shotgun (WGS) entry which is preliminary data.</text>
</comment>
<keyword evidence="4" id="KW-1185">Reference proteome</keyword>
<sequence>MVLNFSAGTLLGRLLRLAWRDFATVTRPVGFRVVVAVLAVLALFYHVLWQEIDFLGMAKLPLTYEMAIAREPMSVYLFVLFAIWTIETLFKDRTVRIWEVTESLPVPTWVLFLSRFIAMAAVSLVFVGVLLAVGLLVQLGRGFTDIDWALYLHDLLLYRLGWLTYLHVIALALFVGAVLNNRYLAHAVTIGILLFVFIALISGMIEEYRYLYAYVPGVEEYSEMNGYGIFAVSGFWYGLMWSFLAAALILLAFGLWNRGAPGHWSRGSACCRADYLMSVLPAWSQRSRPLAMPGPTSITTSMSSRTTNHPPKRTTKRPPTKPPTNGCDRYRNQSPRISTFAWIFTRTSGGSTWPWSCCSKMTATPPSRPCILNIPSSPAWRSWKRGGTGQGARSP</sequence>
<proteinExistence type="predicted"/>
<evidence type="ECO:0000256" key="1">
    <source>
        <dbReference type="SAM" id="MobiDB-lite"/>
    </source>
</evidence>
<evidence type="ECO:0000256" key="2">
    <source>
        <dbReference type="SAM" id="Phobius"/>
    </source>
</evidence>
<feature type="transmembrane region" description="Helical" evidence="2">
    <location>
        <begin position="73"/>
        <end position="90"/>
    </location>
</feature>
<keyword evidence="2" id="KW-0812">Transmembrane</keyword>
<feature type="transmembrane region" description="Helical" evidence="2">
    <location>
        <begin position="156"/>
        <end position="176"/>
    </location>
</feature>
<evidence type="ECO:0000313" key="4">
    <source>
        <dbReference type="Proteomes" id="UP000256763"/>
    </source>
</evidence>
<feature type="transmembrane region" description="Helical" evidence="2">
    <location>
        <begin position="183"/>
        <end position="205"/>
    </location>
</feature>
<accession>A0A3E0WKW0</accession>
<keyword evidence="2" id="KW-1133">Transmembrane helix</keyword>
<feature type="compositionally biased region" description="Basic residues" evidence="1">
    <location>
        <begin position="310"/>
        <end position="319"/>
    </location>
</feature>
<organism evidence="3 4">
    <name type="scientific">Alkalilimnicola ehrlichii</name>
    <dbReference type="NCBI Taxonomy" id="351052"/>
    <lineage>
        <taxon>Bacteria</taxon>
        <taxon>Pseudomonadati</taxon>
        <taxon>Pseudomonadota</taxon>
        <taxon>Gammaproteobacteria</taxon>
        <taxon>Chromatiales</taxon>
        <taxon>Ectothiorhodospiraceae</taxon>
        <taxon>Alkalilimnicola</taxon>
    </lineage>
</organism>
<gene>
    <name evidence="3" type="ORF">CAL65_17415</name>
</gene>
<evidence type="ECO:0000313" key="3">
    <source>
        <dbReference type="EMBL" id="RFA33438.1"/>
    </source>
</evidence>
<dbReference type="RefSeq" id="WP_116303400.1">
    <property type="nucleotide sequence ID" value="NZ_NFZW01000021.1"/>
</dbReference>
<dbReference type="Proteomes" id="UP000256763">
    <property type="component" value="Unassembled WGS sequence"/>
</dbReference>
<reference evidence="4" key="1">
    <citation type="submission" date="2017-05" db="EMBL/GenBank/DDBJ databases">
        <authorList>
            <person name="Sharma S."/>
            <person name="Sidhu C."/>
            <person name="Pinnaka A.K."/>
        </authorList>
    </citation>
    <scope>NUCLEOTIDE SEQUENCE [LARGE SCALE GENOMIC DNA]</scope>
    <source>
        <strain evidence="4">AK93</strain>
    </source>
</reference>
<feature type="transmembrane region" description="Helical" evidence="2">
    <location>
        <begin position="234"/>
        <end position="256"/>
    </location>
</feature>
<feature type="compositionally biased region" description="Low complexity" evidence="1">
    <location>
        <begin position="296"/>
        <end position="309"/>
    </location>
</feature>
<feature type="region of interest" description="Disordered" evidence="1">
    <location>
        <begin position="288"/>
        <end position="332"/>
    </location>
</feature>
<name>A0A3E0WKW0_9GAMM</name>
<dbReference type="EMBL" id="NFZW01000021">
    <property type="protein sequence ID" value="RFA33438.1"/>
    <property type="molecule type" value="Genomic_DNA"/>
</dbReference>
<protein>
    <submittedName>
        <fullName evidence="3">Uncharacterized protein</fullName>
    </submittedName>
</protein>
<keyword evidence="2" id="KW-0472">Membrane</keyword>
<feature type="transmembrane region" description="Helical" evidence="2">
    <location>
        <begin position="29"/>
        <end position="48"/>
    </location>
</feature>